<feature type="domain" description="MobA-like NTP transferase" evidence="1">
    <location>
        <begin position="6"/>
        <end position="49"/>
    </location>
</feature>
<feature type="non-terminal residue" evidence="2">
    <location>
        <position position="55"/>
    </location>
</feature>
<dbReference type="InterPro" id="IPR025877">
    <property type="entry name" value="MobA-like_NTP_Trfase"/>
</dbReference>
<dbReference type="GO" id="GO:0016779">
    <property type="term" value="F:nucleotidyltransferase activity"/>
    <property type="evidence" value="ECO:0007669"/>
    <property type="project" value="UniProtKB-KW"/>
</dbReference>
<dbReference type="Pfam" id="PF12804">
    <property type="entry name" value="NTP_transf_3"/>
    <property type="match status" value="1"/>
</dbReference>
<keyword evidence="3" id="KW-1185">Reference proteome</keyword>
<dbReference type="SUPFAM" id="SSF53448">
    <property type="entry name" value="Nucleotide-diphospho-sugar transferases"/>
    <property type="match status" value="1"/>
</dbReference>
<keyword evidence="2" id="KW-0548">Nucleotidyltransferase</keyword>
<evidence type="ECO:0000313" key="3">
    <source>
        <dbReference type="Proteomes" id="UP000292881"/>
    </source>
</evidence>
<comment type="caution">
    <text evidence="2">The sequence shown here is derived from an EMBL/GenBank/DDBJ whole genome shotgun (WGS) entry which is preliminary data.</text>
</comment>
<dbReference type="AlphaFoldDB" id="A0A4Q2JF15"/>
<dbReference type="Gene3D" id="3.90.550.10">
    <property type="entry name" value="Spore Coat Polysaccharide Biosynthesis Protein SpsA, Chain A"/>
    <property type="match status" value="1"/>
</dbReference>
<dbReference type="InterPro" id="IPR029044">
    <property type="entry name" value="Nucleotide-diphossugar_trans"/>
</dbReference>
<evidence type="ECO:0000259" key="1">
    <source>
        <dbReference type="Pfam" id="PF12804"/>
    </source>
</evidence>
<reference evidence="2 3" key="1">
    <citation type="submission" date="2019-01" db="EMBL/GenBank/DDBJ databases">
        <authorList>
            <person name="Li J."/>
        </authorList>
    </citation>
    <scope>NUCLEOTIDE SEQUENCE [LARGE SCALE GENOMIC DNA]</scope>
    <source>
        <strain evidence="2 3">CGMCC 4.7180</strain>
    </source>
</reference>
<evidence type="ECO:0000313" key="2">
    <source>
        <dbReference type="EMBL" id="RXZ45244.1"/>
    </source>
</evidence>
<protein>
    <submittedName>
        <fullName evidence="2">Molybdenum cofactor guanylyltransferase</fullName>
    </submittedName>
</protein>
<dbReference type="Proteomes" id="UP000292881">
    <property type="component" value="Unassembled WGS sequence"/>
</dbReference>
<sequence length="55" mass="5673">MVVVDAVILMGGRAERLGGIAKGDLRVEGRTLLERVVSAAGVARRRVVVGEVGAS</sequence>
<keyword evidence="2" id="KW-0808">Transferase</keyword>
<organism evidence="2 3">
    <name type="scientific">Agromyces binzhouensis</name>
    <dbReference type="NCBI Taxonomy" id="1817495"/>
    <lineage>
        <taxon>Bacteria</taxon>
        <taxon>Bacillati</taxon>
        <taxon>Actinomycetota</taxon>
        <taxon>Actinomycetes</taxon>
        <taxon>Micrococcales</taxon>
        <taxon>Microbacteriaceae</taxon>
        <taxon>Agromyces</taxon>
    </lineage>
</organism>
<proteinExistence type="predicted"/>
<accession>A0A4Q2JF15</accession>
<name>A0A4Q2JF15_9MICO</name>
<dbReference type="EMBL" id="SDPL01000343">
    <property type="protein sequence ID" value="RXZ45244.1"/>
    <property type="molecule type" value="Genomic_DNA"/>
</dbReference>
<gene>
    <name evidence="2" type="ORF">ESO86_13815</name>
</gene>